<evidence type="ECO:0000313" key="2">
    <source>
        <dbReference type="EMBL" id="EXU61224.1"/>
    </source>
</evidence>
<accession>A0A014L740</accession>
<reference evidence="2 3" key="1">
    <citation type="submission" date="2014-03" db="EMBL/GenBank/DDBJ databases">
        <title>Genome sequence of Mycoplasma ovipneumoniae strain 14811.</title>
        <authorList>
            <person name="Sirand-Pugnet P."/>
            <person name="Breton M."/>
            <person name="Dordet-Frisoni E."/>
            <person name="Baranowski E."/>
            <person name="Barre A."/>
            <person name="Couture C."/>
            <person name="Dupuy V."/>
            <person name="Gaurivaud P."/>
            <person name="Jacob D."/>
            <person name="Lemaitre C."/>
            <person name="Manso-Silvan L."/>
            <person name="Nikolski M."/>
            <person name="Nouvel L.-X."/>
            <person name="Poumarat F."/>
            <person name="Tardy F."/>
            <person name="Thebault P."/>
            <person name="Theil S."/>
            <person name="Citti C."/>
            <person name="Thiaucourt F."/>
            <person name="Blanchard A."/>
        </authorList>
    </citation>
    <scope>NUCLEOTIDE SEQUENCE [LARGE SCALE GENOMIC DNA]</scope>
    <source>
        <strain evidence="2 3">14811</strain>
    </source>
</reference>
<name>A0A014L740_9BACT</name>
<dbReference type="Pfam" id="PF01633">
    <property type="entry name" value="Choline_kinase"/>
    <property type="match status" value="1"/>
</dbReference>
<dbReference type="Proteomes" id="UP000020977">
    <property type="component" value="Unassembled WGS sequence"/>
</dbReference>
<dbReference type="Gene3D" id="3.90.1200.10">
    <property type="match status" value="1"/>
</dbReference>
<gene>
    <name evidence="2" type="primary">licA</name>
    <name evidence="2" type="ORF">MOVI_2670</name>
</gene>
<dbReference type="eggNOG" id="COG0510">
    <property type="taxonomic scope" value="Bacteria"/>
</dbReference>
<dbReference type="AlphaFoldDB" id="A0A014L740"/>
<dbReference type="STRING" id="1188239.MOVI_2670"/>
<keyword evidence="1" id="KW-0812">Transmembrane</keyword>
<evidence type="ECO:0000256" key="1">
    <source>
        <dbReference type="SAM" id="Phobius"/>
    </source>
</evidence>
<feature type="transmembrane region" description="Helical" evidence="1">
    <location>
        <begin position="195"/>
        <end position="213"/>
    </location>
</feature>
<dbReference type="InterPro" id="IPR011009">
    <property type="entry name" value="Kinase-like_dom_sf"/>
</dbReference>
<keyword evidence="1" id="KW-1133">Transmembrane helix</keyword>
<proteinExistence type="predicted"/>
<keyword evidence="1" id="KW-0472">Membrane</keyword>
<dbReference type="RefSeq" id="WP_044284111.1">
    <property type="nucleotide sequence ID" value="NZ_JFAD01000014.1"/>
</dbReference>
<dbReference type="SUPFAM" id="SSF56112">
    <property type="entry name" value="Protein kinase-like (PK-like)"/>
    <property type="match status" value="1"/>
</dbReference>
<protein>
    <submittedName>
        <fullName evidence="2">LicA</fullName>
    </submittedName>
</protein>
<sequence>MKKISIGFTNKSFRKDSQFIQEKVYNGMNHQINYSILSNFDFVPKLISDSKEQIIWEWIEGSNVEITTESLEKIACQLREIHNSNLVFPPSNHAFRVEQYLKILAEKGIKNPTIEKYNPFINEILVNMDKTKPLHNDLWLMNMVEKDKKIYFLDWEYASQGDIHFDLAYFIESARLDDDQEKIFLNFYGKLNYKLILLHRIFVLYLIILWVNAQETKYFDDTPYMQKLDNLYEQYKLWKE</sequence>
<comment type="caution">
    <text evidence="2">The sequence shown here is derived from an EMBL/GenBank/DDBJ whole genome shotgun (WGS) entry which is preliminary data.</text>
</comment>
<dbReference type="EMBL" id="JFAD01000014">
    <property type="protein sequence ID" value="EXU61224.1"/>
    <property type="molecule type" value="Genomic_DNA"/>
</dbReference>
<evidence type="ECO:0000313" key="3">
    <source>
        <dbReference type="Proteomes" id="UP000020977"/>
    </source>
</evidence>
<organism evidence="2 3">
    <name type="scientific">Mesomycoplasma ovipneumoniae 14811</name>
    <dbReference type="NCBI Taxonomy" id="1188239"/>
    <lineage>
        <taxon>Bacteria</taxon>
        <taxon>Bacillati</taxon>
        <taxon>Mycoplasmatota</taxon>
        <taxon>Mycoplasmoidales</taxon>
        <taxon>Metamycoplasmataceae</taxon>
        <taxon>Mesomycoplasma</taxon>
    </lineage>
</organism>